<dbReference type="Proteomes" id="UP000064412">
    <property type="component" value="Unassembled WGS sequence"/>
</dbReference>
<dbReference type="RefSeq" id="WP_059345174.1">
    <property type="nucleotide sequence ID" value="NZ_CP140570.1"/>
</dbReference>
<accession>A0ABD4DJ30</accession>
<dbReference type="AlphaFoldDB" id="A0ABD4DJ30"/>
<reference evidence="1 2" key="1">
    <citation type="submission" date="2015-11" db="EMBL/GenBank/DDBJ databases">
        <authorList>
            <person name="Nicholson A.C."/>
            <person name="Humrighouse B.W."/>
            <person name="Graziano J."/>
            <person name="Lasker B."/>
            <person name="Whitney A.M."/>
            <person name="Mcquiston J.R."/>
        </authorList>
    </citation>
    <scope>NUCLEOTIDE SEQUENCE [LARGE SCALE GENOMIC DNA]</scope>
    <source>
        <strain evidence="1 2">G4071</strain>
    </source>
</reference>
<protein>
    <recommendedName>
        <fullName evidence="3">Lipoprotein</fullName>
    </recommendedName>
</protein>
<gene>
    <name evidence="1" type="ORF">ATB95_12425</name>
</gene>
<evidence type="ECO:0008006" key="3">
    <source>
        <dbReference type="Google" id="ProtNLM"/>
    </source>
</evidence>
<evidence type="ECO:0000313" key="2">
    <source>
        <dbReference type="Proteomes" id="UP000064412"/>
    </source>
</evidence>
<organism evidence="1 2">
    <name type="scientific">Elizabethkingia miricola</name>
    <name type="common">Chryseobacterium miricola</name>
    <dbReference type="NCBI Taxonomy" id="172045"/>
    <lineage>
        <taxon>Bacteria</taxon>
        <taxon>Pseudomonadati</taxon>
        <taxon>Bacteroidota</taxon>
        <taxon>Flavobacteriia</taxon>
        <taxon>Flavobacteriales</taxon>
        <taxon>Weeksellaceae</taxon>
        <taxon>Elizabethkingia</taxon>
    </lineage>
</organism>
<evidence type="ECO:0000313" key="1">
    <source>
        <dbReference type="EMBL" id="KUY17178.1"/>
    </source>
</evidence>
<dbReference type="PROSITE" id="PS51257">
    <property type="entry name" value="PROKAR_LIPOPROTEIN"/>
    <property type="match status" value="1"/>
</dbReference>
<proteinExistence type="predicted"/>
<name>A0ABD4DJ30_ELIMR</name>
<sequence>MKNNNKIKSISFFWLLFLFISCSKENKIKLTGKVMEKYEIEYNKDTIKVFSIQLSNHIETEKYININNEFYDVKNKKLFLSINRDTLYTEILDGFLYKTEIKKNNNNSFKTSTYLIDNHGKESLLTTFYYDKNYRIEKIEKTDLISFTPIK</sequence>
<comment type="caution">
    <text evidence="1">The sequence shown here is derived from an EMBL/GenBank/DDBJ whole genome shotgun (WGS) entry which is preliminary data.</text>
</comment>
<dbReference type="EMBL" id="LNOI01000004">
    <property type="protein sequence ID" value="KUY17178.1"/>
    <property type="molecule type" value="Genomic_DNA"/>
</dbReference>